<feature type="compositionally biased region" description="Low complexity" evidence="1">
    <location>
        <begin position="45"/>
        <end position="56"/>
    </location>
</feature>
<gene>
    <name evidence="2" type="ORF">R3W88_020456</name>
</gene>
<organism evidence="2 3">
    <name type="scientific">Solanum pinnatisectum</name>
    <name type="common">tansyleaf nightshade</name>
    <dbReference type="NCBI Taxonomy" id="50273"/>
    <lineage>
        <taxon>Eukaryota</taxon>
        <taxon>Viridiplantae</taxon>
        <taxon>Streptophyta</taxon>
        <taxon>Embryophyta</taxon>
        <taxon>Tracheophyta</taxon>
        <taxon>Spermatophyta</taxon>
        <taxon>Magnoliopsida</taxon>
        <taxon>eudicotyledons</taxon>
        <taxon>Gunneridae</taxon>
        <taxon>Pentapetalae</taxon>
        <taxon>asterids</taxon>
        <taxon>lamiids</taxon>
        <taxon>Solanales</taxon>
        <taxon>Solanaceae</taxon>
        <taxon>Solanoideae</taxon>
        <taxon>Solaneae</taxon>
        <taxon>Solanum</taxon>
    </lineage>
</organism>
<feature type="compositionally biased region" description="Basic residues" evidence="1">
    <location>
        <begin position="1"/>
        <end position="12"/>
    </location>
</feature>
<dbReference type="EMBL" id="JAWPEI010000010">
    <property type="protein sequence ID" value="KAK4714549.1"/>
    <property type="molecule type" value="Genomic_DNA"/>
</dbReference>
<dbReference type="AlphaFoldDB" id="A0AAV9KME2"/>
<dbReference type="Proteomes" id="UP001311915">
    <property type="component" value="Unassembled WGS sequence"/>
</dbReference>
<feature type="compositionally biased region" description="Basic residues" evidence="1">
    <location>
        <begin position="24"/>
        <end position="33"/>
    </location>
</feature>
<evidence type="ECO:0000313" key="3">
    <source>
        <dbReference type="Proteomes" id="UP001311915"/>
    </source>
</evidence>
<reference evidence="2 3" key="1">
    <citation type="submission" date="2023-10" db="EMBL/GenBank/DDBJ databases">
        <title>Genome-Wide Identification Analysis in wild type Solanum Pinnatisectum Reveals Some Genes Defensing Phytophthora Infestans.</title>
        <authorList>
            <person name="Sun C."/>
        </authorList>
    </citation>
    <scope>NUCLEOTIDE SEQUENCE [LARGE SCALE GENOMIC DNA]</scope>
    <source>
        <strain evidence="2">LQN</strain>
        <tissue evidence="2">Leaf</tissue>
    </source>
</reference>
<feature type="region of interest" description="Disordered" evidence="1">
    <location>
        <begin position="1"/>
        <end position="74"/>
    </location>
</feature>
<accession>A0AAV9KME2</accession>
<sequence length="144" mass="15585">MPGKHGKKRKKEKGIEMSYNTCHNKGHDKRKCRFGAPASGTSFTAGPSSRPAAGPSSRPPSGPSSIPRLHQHQHKLPALVASKTRMVGMSVLHTQSGATIINPGVPSERFRNVKSSAFVTGDLGHKPNVWCAMERKTNYDLKST</sequence>
<protein>
    <submittedName>
        <fullName evidence="2">Uncharacterized protein</fullName>
    </submittedName>
</protein>
<comment type="caution">
    <text evidence="2">The sequence shown here is derived from an EMBL/GenBank/DDBJ whole genome shotgun (WGS) entry which is preliminary data.</text>
</comment>
<name>A0AAV9KME2_9SOLN</name>
<proteinExistence type="predicted"/>
<evidence type="ECO:0000313" key="2">
    <source>
        <dbReference type="EMBL" id="KAK4714549.1"/>
    </source>
</evidence>
<keyword evidence="3" id="KW-1185">Reference proteome</keyword>
<evidence type="ECO:0000256" key="1">
    <source>
        <dbReference type="SAM" id="MobiDB-lite"/>
    </source>
</evidence>